<evidence type="ECO:0000313" key="2">
    <source>
        <dbReference type="EMBL" id="KAG2256095.1"/>
    </source>
</evidence>
<reference evidence="2 3" key="1">
    <citation type="submission" date="2020-02" db="EMBL/GenBank/DDBJ databases">
        <authorList>
            <person name="Ma Q."/>
            <person name="Huang Y."/>
            <person name="Song X."/>
            <person name="Pei D."/>
        </authorList>
    </citation>
    <scope>NUCLEOTIDE SEQUENCE [LARGE SCALE GENOMIC DNA]</scope>
    <source>
        <strain evidence="2">Sxm20200214</strain>
        <tissue evidence="2">Leaf</tissue>
    </source>
</reference>
<proteinExistence type="predicted"/>
<accession>A0A8X7TVD2</accession>
<protein>
    <submittedName>
        <fullName evidence="2">Uncharacterized protein</fullName>
    </submittedName>
</protein>
<dbReference type="AlphaFoldDB" id="A0A8X7TVD2"/>
<evidence type="ECO:0000313" key="3">
    <source>
        <dbReference type="Proteomes" id="UP000886595"/>
    </source>
</evidence>
<gene>
    <name evidence="2" type="ORF">Bca52824_075389</name>
</gene>
<dbReference type="InterPro" id="IPR012438">
    <property type="entry name" value="DUF1639"/>
</dbReference>
<name>A0A8X7TVD2_BRACI</name>
<organism evidence="2 3">
    <name type="scientific">Brassica carinata</name>
    <name type="common">Ethiopian mustard</name>
    <name type="synonym">Abyssinian cabbage</name>
    <dbReference type="NCBI Taxonomy" id="52824"/>
    <lineage>
        <taxon>Eukaryota</taxon>
        <taxon>Viridiplantae</taxon>
        <taxon>Streptophyta</taxon>
        <taxon>Embryophyta</taxon>
        <taxon>Tracheophyta</taxon>
        <taxon>Spermatophyta</taxon>
        <taxon>Magnoliopsida</taxon>
        <taxon>eudicotyledons</taxon>
        <taxon>Gunneridae</taxon>
        <taxon>Pentapetalae</taxon>
        <taxon>rosids</taxon>
        <taxon>malvids</taxon>
        <taxon>Brassicales</taxon>
        <taxon>Brassicaceae</taxon>
        <taxon>Brassiceae</taxon>
        <taxon>Brassica</taxon>
    </lineage>
</organism>
<dbReference type="OrthoDB" id="10561633at2759"/>
<dbReference type="Pfam" id="PF07797">
    <property type="entry name" value="DUF1639"/>
    <property type="match status" value="1"/>
</dbReference>
<dbReference type="Proteomes" id="UP000886595">
    <property type="component" value="Unassembled WGS sequence"/>
</dbReference>
<feature type="region of interest" description="Disordered" evidence="1">
    <location>
        <begin position="67"/>
        <end position="88"/>
    </location>
</feature>
<comment type="caution">
    <text evidence="2">The sequence shown here is derived from an EMBL/GenBank/DDBJ whole genome shotgun (WGS) entry which is preliminary data.</text>
</comment>
<dbReference type="EMBL" id="JAAMPC010000015">
    <property type="protein sequence ID" value="KAG2256095.1"/>
    <property type="molecule type" value="Genomic_DNA"/>
</dbReference>
<evidence type="ECO:0000256" key="1">
    <source>
        <dbReference type="SAM" id="MobiDB-lite"/>
    </source>
</evidence>
<sequence length="207" mass="23461">MRHFFSPLPSAAATPEVLRNFCNSGSYELCRSFAVESLWPGYSDGSVVALNHLTDKKQRSTTKGLLAISKNSGGSNKAAAHEEEGNTPFPKRVEKAEKMWFWTSVCGTHGVEEDVFTLSGNIPSRRPQKRTLTFQKHLDASHQMFEELPCTQFYKEIYRLSLPPRDVYGVGDFGCRWCCSKQSNVFYLSFEKQRLLSRGRCQTETLS</sequence>
<keyword evidence="3" id="KW-1185">Reference proteome</keyword>